<proteinExistence type="predicted"/>
<accession>A0A1V2R6R0</accession>
<reference evidence="2" key="1">
    <citation type="submission" date="2016-11" db="EMBL/GenBank/DDBJ databases">
        <authorList>
            <person name="Panda P."/>
            <person name="Visnovsky S."/>
            <person name="Pitman A."/>
        </authorList>
    </citation>
    <scope>NUCLEOTIDE SEQUENCE [LARGE SCALE GENOMIC DNA]</scope>
    <source>
        <strain evidence="2">ICMP 9972</strain>
    </source>
</reference>
<dbReference type="RefSeq" id="WP_077022189.1">
    <property type="nucleotide sequence ID" value="NZ_JRMH01000001.1"/>
</dbReference>
<evidence type="ECO:0000313" key="2">
    <source>
        <dbReference type="Proteomes" id="UP000189286"/>
    </source>
</evidence>
<comment type="caution">
    <text evidence="1">The sequence shown here is derived from an EMBL/GenBank/DDBJ whole genome shotgun (WGS) entry which is preliminary data.</text>
</comment>
<name>A0A1V2R6R0_9GAMM</name>
<protein>
    <submittedName>
        <fullName evidence="1">Uncharacterized protein</fullName>
    </submittedName>
</protein>
<dbReference type="AlphaFoldDB" id="A0A1V2R6R0"/>
<sequence length="282" mass="32933">MTKYPAVKGQSNMASKHKITTYFSNTTTYDWVTNAAAEQGVTKSGYLEGLIRQEMERNQEKTIIKSGIMIYEVYTPKEQSCLLSEQFELAISPLDLETKRNKYYNDMIHESLNTAVYNDFYGEVTKKYIQLPDSDYYVILLKTEFEGRISTIKKGSLNLAYHVIYQPFIITQDLWDKHDGRYDFFNIRYLRQTDLINKQWERTIPNRYVGVAPIFDRKRLGNDKGGFFIPVLREPQAWQEIINDKTIQKNLSPNKDAILGVTVSSNKERFNLKGCESFKEPY</sequence>
<gene>
    <name evidence="1" type="ORF">BSK71_06415</name>
</gene>
<organism evidence="1 2">
    <name type="scientific">Pectobacterium actinidiae</name>
    <dbReference type="NCBI Taxonomy" id="1507808"/>
    <lineage>
        <taxon>Bacteria</taxon>
        <taxon>Pseudomonadati</taxon>
        <taxon>Pseudomonadota</taxon>
        <taxon>Gammaproteobacteria</taxon>
        <taxon>Enterobacterales</taxon>
        <taxon>Pectobacteriaceae</taxon>
        <taxon>Pectobacterium</taxon>
    </lineage>
</organism>
<dbReference type="EMBL" id="MPUJ01000003">
    <property type="protein sequence ID" value="ONK08041.1"/>
    <property type="molecule type" value="Genomic_DNA"/>
</dbReference>
<dbReference type="Proteomes" id="UP000189286">
    <property type="component" value="Unassembled WGS sequence"/>
</dbReference>
<evidence type="ECO:0000313" key="1">
    <source>
        <dbReference type="EMBL" id="ONK08041.1"/>
    </source>
</evidence>
<dbReference type="OrthoDB" id="6506412at2"/>